<keyword evidence="1" id="KW-0812">Transmembrane</keyword>
<name>A0A1M5KP14_9FLAO</name>
<evidence type="ECO:0000313" key="2">
    <source>
        <dbReference type="EMBL" id="SHG54269.1"/>
    </source>
</evidence>
<sequence length="359" mass="41015">MFEISSEILPFLLLFSLGIALFHTLILSGIFNVNLKPGWIMFIVDPAILGVAFLFFQKESGIIFIALFLSVFVMAMIGFIKNGIESTIDSFKEQQKNKIPVWKIIGGGLLALLGYLAFFYLGLYSFFIIFFLIIVSSILPNNTNRFYFYQRILPTSTIQSVAMGLAEISGKAKAIHPVVSPDTDTSCVGYIYTVDEIHTSRDDDGRTSTSYREISRKMELKNFYIEDETGKIEIVPEQLQWINFLPTHSREDGRKRYQEFILDEKTDFLLIGQAFYEGSHSILRFDEGKKVFGIAPLDIVNFFNKWRPLKLRALTTLACIAVCSAFILFTPITMNGTKIIIEKRNWKEILHSNPFEGFF</sequence>
<keyword evidence="1" id="KW-0472">Membrane</keyword>
<feature type="transmembrane region" description="Helical" evidence="1">
    <location>
        <begin position="101"/>
        <end position="118"/>
    </location>
</feature>
<evidence type="ECO:0008006" key="4">
    <source>
        <dbReference type="Google" id="ProtNLM"/>
    </source>
</evidence>
<keyword evidence="1" id="KW-1133">Transmembrane helix</keyword>
<organism evidence="2 3">
    <name type="scientific">Chryseobacterium vrystaatense</name>
    <dbReference type="NCBI Taxonomy" id="307480"/>
    <lineage>
        <taxon>Bacteria</taxon>
        <taxon>Pseudomonadati</taxon>
        <taxon>Bacteroidota</taxon>
        <taxon>Flavobacteriia</taxon>
        <taxon>Flavobacteriales</taxon>
        <taxon>Weeksellaceae</taxon>
        <taxon>Chryseobacterium group</taxon>
        <taxon>Chryseobacterium</taxon>
    </lineage>
</organism>
<dbReference type="EMBL" id="FQVE01000006">
    <property type="protein sequence ID" value="SHG54269.1"/>
    <property type="molecule type" value="Genomic_DNA"/>
</dbReference>
<evidence type="ECO:0000256" key="1">
    <source>
        <dbReference type="SAM" id="Phobius"/>
    </source>
</evidence>
<accession>A0A1M5KP14</accession>
<evidence type="ECO:0000313" key="3">
    <source>
        <dbReference type="Proteomes" id="UP000184108"/>
    </source>
</evidence>
<dbReference type="RefSeq" id="WP_073175340.1">
    <property type="nucleotide sequence ID" value="NZ_FQVE01000006.1"/>
</dbReference>
<gene>
    <name evidence="2" type="ORF">SAMN02787073_4424</name>
</gene>
<feature type="transmembrane region" description="Helical" evidence="1">
    <location>
        <begin position="62"/>
        <end position="80"/>
    </location>
</feature>
<feature type="transmembrane region" description="Helical" evidence="1">
    <location>
        <begin position="38"/>
        <end position="56"/>
    </location>
</feature>
<dbReference type="AlphaFoldDB" id="A0A1M5KP14"/>
<feature type="transmembrane region" description="Helical" evidence="1">
    <location>
        <begin position="124"/>
        <end position="141"/>
    </location>
</feature>
<feature type="transmembrane region" description="Helical" evidence="1">
    <location>
        <begin position="313"/>
        <end position="334"/>
    </location>
</feature>
<dbReference type="Proteomes" id="UP000184108">
    <property type="component" value="Unassembled WGS sequence"/>
</dbReference>
<feature type="transmembrane region" description="Helical" evidence="1">
    <location>
        <begin position="12"/>
        <end position="31"/>
    </location>
</feature>
<reference evidence="3" key="1">
    <citation type="submission" date="2016-11" db="EMBL/GenBank/DDBJ databases">
        <authorList>
            <person name="Varghese N."/>
            <person name="Submissions S."/>
        </authorList>
    </citation>
    <scope>NUCLEOTIDE SEQUENCE [LARGE SCALE GENOMIC DNA]</scope>
    <source>
        <strain evidence="3">YR203</strain>
    </source>
</reference>
<proteinExistence type="predicted"/>
<protein>
    <recommendedName>
        <fullName evidence="4">RING-type E3 ubiquitin transferase</fullName>
    </recommendedName>
</protein>